<dbReference type="Proteomes" id="UP000039046">
    <property type="component" value="Unassembled WGS sequence"/>
</dbReference>
<dbReference type="HOGENOM" id="CLU_009665_19_3_1"/>
<dbReference type="PANTHER" id="PTHR13789">
    <property type="entry name" value="MONOOXYGENASE"/>
    <property type="match status" value="1"/>
</dbReference>
<evidence type="ECO:0000313" key="9">
    <source>
        <dbReference type="Proteomes" id="UP000039046"/>
    </source>
</evidence>
<dbReference type="InterPro" id="IPR050493">
    <property type="entry name" value="FAD-dep_Monooxygenase_BioMet"/>
</dbReference>
<evidence type="ECO:0000256" key="5">
    <source>
        <dbReference type="ARBA" id="ARBA00023033"/>
    </source>
</evidence>
<dbReference type="STRING" id="1531966.A0A0A1SVW1"/>
<keyword evidence="6" id="KW-0732">Signal</keyword>
<dbReference type="Pfam" id="PF01494">
    <property type="entry name" value="FAD_binding_3"/>
    <property type="match status" value="1"/>
</dbReference>
<keyword evidence="3" id="KW-0274">FAD</keyword>
<keyword evidence="2" id="KW-0285">Flavoprotein</keyword>
<gene>
    <name evidence="8" type="ORF">VHEMI04652</name>
</gene>
<dbReference type="SUPFAM" id="SSF51905">
    <property type="entry name" value="FAD/NAD(P)-binding domain"/>
    <property type="match status" value="1"/>
</dbReference>
<keyword evidence="5" id="KW-0503">Monooxygenase</keyword>
<evidence type="ECO:0000259" key="7">
    <source>
        <dbReference type="Pfam" id="PF01494"/>
    </source>
</evidence>
<comment type="similarity">
    <text evidence="1">Belongs to the paxM FAD-dependent monooxygenase family.</text>
</comment>
<dbReference type="GO" id="GO:0004497">
    <property type="term" value="F:monooxygenase activity"/>
    <property type="evidence" value="ECO:0007669"/>
    <property type="project" value="UniProtKB-KW"/>
</dbReference>
<evidence type="ECO:0000256" key="3">
    <source>
        <dbReference type="ARBA" id="ARBA00022827"/>
    </source>
</evidence>
<keyword evidence="4" id="KW-0560">Oxidoreductase</keyword>
<sequence>MKIIIVGAGIAGLSLAIALGQSKHDVTILDAAAALEELGAGVQMTPQAVRYFFQWGLKDDVISQSYTPKEMIIKDWKDGSILTAVPTGKMATEYGAPYILIHRGNLLTILHQHALKAGAKLRLSSRVVNYVFEEGIVELENGEKLHADLVIAADGINSMARKRLLGPSDEGSRPTGWAAVRMMTELSKLKQDPETAPLIDTTTPSSYLWIAPNVSCMMYQIRNHDKLNIVLSHRDDVNMSGFTLEQYQSAVNAWFKDFDAPVQKMIGLALPKMQNFPVYEVSPPSSWAHSSGKFVLMGDATHAMAFYLSMGVSLAVEDAASLAEALDLACPASKDTSDGQVDEVKLKRAIRTFETVRKARARVVQEASLHAGDMAHIEDPQKRSRLYELLRTDGADETVPFEPATITQREGYGLADRKVRDWCYNYDVQGETRKAYESY</sequence>
<dbReference type="InterPro" id="IPR036188">
    <property type="entry name" value="FAD/NAD-bd_sf"/>
</dbReference>
<reference evidence="8 9" key="1">
    <citation type="journal article" date="2015" name="Genome Announc.">
        <title>Draft Genome Sequence and Gene Annotation of the Entomopathogenic Fungus Verticillium hemipterigenum.</title>
        <authorList>
            <person name="Horn F."/>
            <person name="Habel A."/>
            <person name="Scharf D.H."/>
            <person name="Dworschak J."/>
            <person name="Brakhage A.A."/>
            <person name="Guthke R."/>
            <person name="Hertweck C."/>
            <person name="Linde J."/>
        </authorList>
    </citation>
    <scope>NUCLEOTIDE SEQUENCE [LARGE SCALE GENOMIC DNA]</scope>
</reference>
<keyword evidence="9" id="KW-1185">Reference proteome</keyword>
<dbReference type="OrthoDB" id="5428495at2759"/>
<organism evidence="8 9">
    <name type="scientific">[Torrubiella] hemipterigena</name>
    <dbReference type="NCBI Taxonomy" id="1531966"/>
    <lineage>
        <taxon>Eukaryota</taxon>
        <taxon>Fungi</taxon>
        <taxon>Dikarya</taxon>
        <taxon>Ascomycota</taxon>
        <taxon>Pezizomycotina</taxon>
        <taxon>Sordariomycetes</taxon>
        <taxon>Hypocreomycetidae</taxon>
        <taxon>Hypocreales</taxon>
        <taxon>Clavicipitaceae</taxon>
        <taxon>Clavicipitaceae incertae sedis</taxon>
        <taxon>'Torrubiella' clade</taxon>
    </lineage>
</organism>
<evidence type="ECO:0000256" key="4">
    <source>
        <dbReference type="ARBA" id="ARBA00023002"/>
    </source>
</evidence>
<dbReference type="InterPro" id="IPR002938">
    <property type="entry name" value="FAD-bd"/>
</dbReference>
<feature type="domain" description="FAD-binding" evidence="7">
    <location>
        <begin position="2"/>
        <end position="327"/>
    </location>
</feature>
<protein>
    <recommendedName>
        <fullName evidence="7">FAD-binding domain-containing protein</fullName>
    </recommendedName>
</protein>
<dbReference type="GO" id="GO:0071949">
    <property type="term" value="F:FAD binding"/>
    <property type="evidence" value="ECO:0007669"/>
    <property type="project" value="InterPro"/>
</dbReference>
<accession>A0A0A1SVW1</accession>
<feature type="signal peptide" evidence="6">
    <location>
        <begin position="1"/>
        <end position="16"/>
    </location>
</feature>
<dbReference type="PRINTS" id="PR00420">
    <property type="entry name" value="RNGMNOXGNASE"/>
</dbReference>
<dbReference type="SUPFAM" id="SSF54373">
    <property type="entry name" value="FAD-linked reductases, C-terminal domain"/>
    <property type="match status" value="1"/>
</dbReference>
<proteinExistence type="inferred from homology"/>
<dbReference type="Gene3D" id="3.50.50.60">
    <property type="entry name" value="FAD/NAD(P)-binding domain"/>
    <property type="match status" value="1"/>
</dbReference>
<dbReference type="AlphaFoldDB" id="A0A0A1SVW1"/>
<evidence type="ECO:0000256" key="2">
    <source>
        <dbReference type="ARBA" id="ARBA00022630"/>
    </source>
</evidence>
<evidence type="ECO:0000256" key="6">
    <source>
        <dbReference type="SAM" id="SignalP"/>
    </source>
</evidence>
<feature type="chain" id="PRO_5001989480" description="FAD-binding domain-containing protein" evidence="6">
    <location>
        <begin position="17"/>
        <end position="439"/>
    </location>
</feature>
<name>A0A0A1SVW1_9HYPO</name>
<dbReference type="EMBL" id="CDHN01000002">
    <property type="protein sequence ID" value="CEJ88230.1"/>
    <property type="molecule type" value="Genomic_DNA"/>
</dbReference>
<evidence type="ECO:0000256" key="1">
    <source>
        <dbReference type="ARBA" id="ARBA00007992"/>
    </source>
</evidence>
<evidence type="ECO:0000313" key="8">
    <source>
        <dbReference type="EMBL" id="CEJ88230.1"/>
    </source>
</evidence>
<dbReference type="PANTHER" id="PTHR13789:SF306">
    <property type="entry name" value="HYDROXYLASE, PUTATIVE-RELATED"/>
    <property type="match status" value="1"/>
</dbReference>